<keyword evidence="5 7" id="KW-0808">Transferase</keyword>
<dbReference type="Pfam" id="PF08323">
    <property type="entry name" value="Glyco_transf_5"/>
    <property type="match status" value="1"/>
</dbReference>
<keyword evidence="6 7" id="KW-0320">Glycogen biosynthesis</keyword>
<evidence type="ECO:0000256" key="5">
    <source>
        <dbReference type="ARBA" id="ARBA00022679"/>
    </source>
</evidence>
<proteinExistence type="inferred from homology"/>
<reference evidence="11 12" key="1">
    <citation type="submission" date="2018-06" db="EMBL/GenBank/DDBJ databases">
        <authorList>
            <consortium name="IHU Genomes"/>
        </authorList>
    </citation>
    <scope>NUCLEOTIDE SEQUENCE [LARGE SCALE GENOMIC DNA]</scope>
    <source>
        <strain evidence="11 12">NEC25</strain>
    </source>
</reference>
<protein>
    <recommendedName>
        <fullName evidence="7">Glycogen synthase</fullName>
        <ecNumber evidence="7">2.4.1.21</ecNumber>
    </recommendedName>
    <alternativeName>
        <fullName evidence="7">Starch [bacterial glycogen] synthase</fullName>
    </alternativeName>
</protein>
<feature type="domain" description="Glycosyl transferase family 1" evidence="8">
    <location>
        <begin position="290"/>
        <end position="439"/>
    </location>
</feature>
<evidence type="ECO:0000313" key="11">
    <source>
        <dbReference type="EMBL" id="VCT86118.1"/>
    </source>
</evidence>
<dbReference type="EMBL" id="UWJD01000003">
    <property type="protein sequence ID" value="VCT86118.1"/>
    <property type="molecule type" value="Genomic_DNA"/>
</dbReference>
<dbReference type="InterPro" id="IPR001296">
    <property type="entry name" value="Glyco_trans_1"/>
</dbReference>
<evidence type="ECO:0000256" key="1">
    <source>
        <dbReference type="ARBA" id="ARBA00001478"/>
    </source>
</evidence>
<evidence type="ECO:0000313" key="12">
    <source>
        <dbReference type="Proteomes" id="UP000431451"/>
    </source>
</evidence>
<evidence type="ECO:0000256" key="4">
    <source>
        <dbReference type="ARBA" id="ARBA00022676"/>
    </source>
</evidence>
<dbReference type="UniPathway" id="UPA00164"/>
<organism evidence="11 12">
    <name type="scientific">Clostridium neonatale</name>
    <dbReference type="NCBI Taxonomy" id="137838"/>
    <lineage>
        <taxon>Bacteria</taxon>
        <taxon>Bacillati</taxon>
        <taxon>Bacillota</taxon>
        <taxon>Clostridia</taxon>
        <taxon>Eubacteriales</taxon>
        <taxon>Clostridiaceae</taxon>
        <taxon>Clostridium</taxon>
    </lineage>
</organism>
<dbReference type="EMBL" id="CAKJVE010000004">
    <property type="protein sequence ID" value="CAG9702504.1"/>
    <property type="molecule type" value="Genomic_DNA"/>
</dbReference>
<comment type="pathway">
    <text evidence="7">Glycan biosynthesis; glycogen biosynthesis.</text>
</comment>
<evidence type="ECO:0000256" key="2">
    <source>
        <dbReference type="ARBA" id="ARBA00002764"/>
    </source>
</evidence>
<dbReference type="GO" id="GO:0005978">
    <property type="term" value="P:glycogen biosynthetic process"/>
    <property type="evidence" value="ECO:0007669"/>
    <property type="project" value="UniProtKB-UniRule"/>
</dbReference>
<gene>
    <name evidence="7 11" type="primary">glgA</name>
    <name evidence="10" type="ORF">CNEO_40011</name>
    <name evidence="11" type="ORF">CNEONATNEC25_03727</name>
</gene>
<dbReference type="PANTHER" id="PTHR45825:SF11">
    <property type="entry name" value="ALPHA AMYLASE DOMAIN-CONTAINING PROTEIN"/>
    <property type="match status" value="1"/>
</dbReference>
<dbReference type="InterPro" id="IPR013534">
    <property type="entry name" value="Starch_synth_cat_dom"/>
</dbReference>
<evidence type="ECO:0000256" key="6">
    <source>
        <dbReference type="ARBA" id="ARBA00023056"/>
    </source>
</evidence>
<comment type="function">
    <text evidence="2 7">Synthesizes alpha-1,4-glucan chains using ADP-glucose.</text>
</comment>
<dbReference type="NCBIfam" id="NF001898">
    <property type="entry name" value="PRK00654.1-1"/>
    <property type="match status" value="1"/>
</dbReference>
<comment type="similarity">
    <text evidence="3 7">Belongs to the glycosyltransferase 1 family. Bacterial/plant glycogen synthase subfamily.</text>
</comment>
<comment type="catalytic activity">
    <reaction evidence="1 7">
        <text>[(1-&gt;4)-alpha-D-glucosyl](n) + ADP-alpha-D-glucose = [(1-&gt;4)-alpha-D-glucosyl](n+1) + ADP + H(+)</text>
        <dbReference type="Rhea" id="RHEA:18189"/>
        <dbReference type="Rhea" id="RHEA-COMP:9584"/>
        <dbReference type="Rhea" id="RHEA-COMP:9587"/>
        <dbReference type="ChEBI" id="CHEBI:15378"/>
        <dbReference type="ChEBI" id="CHEBI:15444"/>
        <dbReference type="ChEBI" id="CHEBI:57498"/>
        <dbReference type="ChEBI" id="CHEBI:456216"/>
        <dbReference type="EC" id="2.4.1.21"/>
    </reaction>
</comment>
<dbReference type="SUPFAM" id="SSF53756">
    <property type="entry name" value="UDP-Glycosyltransferase/glycogen phosphorylase"/>
    <property type="match status" value="1"/>
</dbReference>
<accession>A0A650MV20</accession>
<reference evidence="10" key="2">
    <citation type="submission" date="2021-10" db="EMBL/GenBank/DDBJ databases">
        <authorList>
            <person name="Mesa V."/>
        </authorList>
    </citation>
    <scope>NUCLEOTIDE SEQUENCE</scope>
    <source>
        <strain evidence="10">CC3_PB</strain>
    </source>
</reference>
<dbReference type="AlphaFoldDB" id="A0A650MV20"/>
<dbReference type="NCBIfam" id="TIGR02095">
    <property type="entry name" value="glgA"/>
    <property type="match status" value="1"/>
</dbReference>
<evidence type="ECO:0000256" key="3">
    <source>
        <dbReference type="ARBA" id="ARBA00010281"/>
    </source>
</evidence>
<dbReference type="GO" id="GO:0009011">
    <property type="term" value="F:alpha-1,4-glucan glucosyltransferase (ADP-glucose donor) activity"/>
    <property type="evidence" value="ECO:0007669"/>
    <property type="project" value="UniProtKB-UniRule"/>
</dbReference>
<dbReference type="Gene3D" id="3.40.50.2000">
    <property type="entry name" value="Glycogen Phosphorylase B"/>
    <property type="match status" value="2"/>
</dbReference>
<feature type="domain" description="Starch synthase catalytic" evidence="9">
    <location>
        <begin position="2"/>
        <end position="237"/>
    </location>
</feature>
<dbReference type="Pfam" id="PF00534">
    <property type="entry name" value="Glycos_transf_1"/>
    <property type="match status" value="1"/>
</dbReference>
<feature type="binding site" evidence="7">
    <location>
        <position position="15"/>
    </location>
    <ligand>
        <name>ADP-alpha-D-glucose</name>
        <dbReference type="ChEBI" id="CHEBI:57498"/>
    </ligand>
</feature>
<evidence type="ECO:0000313" key="10">
    <source>
        <dbReference type="EMBL" id="CAG9702504.1"/>
    </source>
</evidence>
<dbReference type="CDD" id="cd03791">
    <property type="entry name" value="GT5_Glycogen_synthase_DULL1-like"/>
    <property type="match status" value="1"/>
</dbReference>
<name>A0A650MV20_9CLOT</name>
<evidence type="ECO:0000259" key="9">
    <source>
        <dbReference type="Pfam" id="PF08323"/>
    </source>
</evidence>
<dbReference type="RefSeq" id="WP_159117111.1">
    <property type="nucleotide sequence ID" value="NZ_CAKJVE010000004.1"/>
</dbReference>
<dbReference type="InterPro" id="IPR011835">
    <property type="entry name" value="GS/SS"/>
</dbReference>
<evidence type="ECO:0000256" key="7">
    <source>
        <dbReference type="HAMAP-Rule" id="MF_00484"/>
    </source>
</evidence>
<keyword evidence="4 7" id="KW-0328">Glycosyltransferase</keyword>
<sequence length="480" mass="55686">MRVLFVASEAGPFIKSGGLGDVAGALPKALAKKGTDVRVVIPKYKQINDEMKDKIRFNKWFTVKVGWRERFCGVWECFHNGVTYYLLDNEYYFNRDGLYGFYDDAERFAFFDRAVLDMVRQIDWQPDLIHCNDWQTGMLPVLLKFQYKKYDSFYWNMKTIFSIHNIAFQGVFDPIILPELLGFDMELYNNTALRFDNGVSFMKGALYYSDMITTVSNTYSQEIQTEFYGERLDAVLRDRSYALRGIVNGIDFDEYNPKTDKNIYKSFDVNSLWNKSKNKTALQQELGLEVNEDIPMIGMVTRLTEQKGLELVKYIAERLLQENNVQLVILGTGDKHYEDHFKWLDYAYGNKVSANIRFDNGLASRIYASSDMFLMPSLFEPCGLGQLIALRYGSIPIVRETGGLKDTIIPYNKYTGEGNGFSFANFNAEELYNTIKFALWVYGDKIQWKNITKKAMQCDNSWNKSAQIYLDLYRELTNVD</sequence>
<evidence type="ECO:0000259" key="8">
    <source>
        <dbReference type="Pfam" id="PF00534"/>
    </source>
</evidence>
<dbReference type="EC" id="2.4.1.21" evidence="7"/>
<dbReference type="PANTHER" id="PTHR45825">
    <property type="entry name" value="GRANULE-BOUND STARCH SYNTHASE 1, CHLOROPLASTIC/AMYLOPLASTIC"/>
    <property type="match status" value="1"/>
</dbReference>
<dbReference type="GO" id="GO:0004373">
    <property type="term" value="F:alpha-1,4-glucan glucosyltransferase (UDP-glucose donor) activity"/>
    <property type="evidence" value="ECO:0007669"/>
    <property type="project" value="InterPro"/>
</dbReference>
<dbReference type="HAMAP" id="MF_00484">
    <property type="entry name" value="Glycogen_synth"/>
    <property type="match status" value="1"/>
</dbReference>
<dbReference type="Proteomes" id="UP000789738">
    <property type="component" value="Unassembled WGS sequence"/>
</dbReference>
<dbReference type="Proteomes" id="UP000431451">
    <property type="component" value="Unassembled WGS sequence"/>
</dbReference>